<evidence type="ECO:0000256" key="6">
    <source>
        <dbReference type="ARBA" id="ARBA00022777"/>
    </source>
</evidence>
<feature type="transmembrane region" description="Helical" evidence="9">
    <location>
        <begin position="24"/>
        <end position="43"/>
    </location>
</feature>
<dbReference type="Pfam" id="PF00512">
    <property type="entry name" value="HisKA"/>
    <property type="match status" value="1"/>
</dbReference>
<dbReference type="GO" id="GO:0005524">
    <property type="term" value="F:ATP binding"/>
    <property type="evidence" value="ECO:0007669"/>
    <property type="project" value="UniProtKB-KW"/>
</dbReference>
<evidence type="ECO:0000256" key="1">
    <source>
        <dbReference type="ARBA" id="ARBA00000085"/>
    </source>
</evidence>
<keyword evidence="3" id="KW-0597">Phosphoprotein</keyword>
<keyword evidence="5" id="KW-0547">Nucleotide-binding</keyword>
<dbReference type="GO" id="GO:0000155">
    <property type="term" value="F:phosphorelay sensor kinase activity"/>
    <property type="evidence" value="ECO:0007669"/>
    <property type="project" value="InterPro"/>
</dbReference>
<sequence length="505" mass="55581">MTSRPGYLIASHPQTAPMKSRHRTFLYGFLIWLGLSLAGAIMLTRAELARQQEAFTVQSNIAYRLLGQRLAQQDAILQMLALLQPPVQRIERLGTLEAMFPQVMAIYRQESDAAWANPQWQQAQLQSLKAERAVLTDVRLAQGRYVLLVAAHPASFAVQLDLNDAIAWDEWPFQRNGSPVRVVLEWQDQQWVISPGLDHAGPVVFQSGKTLASTSQPFQFNTRRVVSYADLPWGQAALFALASALLVGLVNYVRKQREQTLRAQGLLRIGQVARLNALGEMAAGLAHELNQPLTSVLANTQASLRLLQEDPPDLEPAREAMTHSVEQIKRAASVLTRLRHSLRESGLAEQCRPVSLTQVLGESVHLLMPELERQGITLEKRLPPHDVVVVGDPVALGQIIHNLLNNAVSALGAARTSNPRIWLEVLLRAGRVELTVRDNGPGIDPQHLDRVFEPFFTTRSDGLGLGLSLSESLAQAMGGGLTAFNDPMGGAVFALELQLVDEESS</sequence>
<comment type="caution">
    <text evidence="11">The sequence shown here is derived from an EMBL/GenBank/DDBJ whole genome shotgun (WGS) entry which is preliminary data.</text>
</comment>
<protein>
    <recommendedName>
        <fullName evidence="2">histidine kinase</fullName>
        <ecNumber evidence="2">2.7.13.3</ecNumber>
    </recommendedName>
</protein>
<proteinExistence type="predicted"/>
<dbReference type="PRINTS" id="PR00344">
    <property type="entry name" value="BCTRLSENSOR"/>
</dbReference>
<keyword evidence="9" id="KW-0472">Membrane</keyword>
<dbReference type="InterPro" id="IPR036890">
    <property type="entry name" value="HATPase_C_sf"/>
</dbReference>
<comment type="catalytic activity">
    <reaction evidence="1">
        <text>ATP + protein L-histidine = ADP + protein N-phospho-L-histidine.</text>
        <dbReference type="EC" id="2.7.13.3"/>
    </reaction>
</comment>
<keyword evidence="9" id="KW-0812">Transmembrane</keyword>
<evidence type="ECO:0000256" key="7">
    <source>
        <dbReference type="ARBA" id="ARBA00022840"/>
    </source>
</evidence>
<dbReference type="Proteomes" id="UP000245216">
    <property type="component" value="Unassembled WGS sequence"/>
</dbReference>
<feature type="transmembrane region" description="Helical" evidence="9">
    <location>
        <begin position="233"/>
        <end position="253"/>
    </location>
</feature>
<evidence type="ECO:0000259" key="10">
    <source>
        <dbReference type="PROSITE" id="PS50109"/>
    </source>
</evidence>
<keyword evidence="7" id="KW-0067">ATP-binding</keyword>
<evidence type="ECO:0000256" key="9">
    <source>
        <dbReference type="SAM" id="Phobius"/>
    </source>
</evidence>
<dbReference type="PROSITE" id="PS50109">
    <property type="entry name" value="HIS_KIN"/>
    <property type="match status" value="1"/>
</dbReference>
<keyword evidence="4" id="KW-0808">Transferase</keyword>
<evidence type="ECO:0000256" key="4">
    <source>
        <dbReference type="ARBA" id="ARBA00022679"/>
    </source>
</evidence>
<evidence type="ECO:0000256" key="2">
    <source>
        <dbReference type="ARBA" id="ARBA00012438"/>
    </source>
</evidence>
<dbReference type="CDD" id="cd00082">
    <property type="entry name" value="HisKA"/>
    <property type="match status" value="1"/>
</dbReference>
<evidence type="ECO:0000256" key="3">
    <source>
        <dbReference type="ARBA" id="ARBA00022553"/>
    </source>
</evidence>
<name>A0A2U2BPH4_ALCFA</name>
<dbReference type="InterPro" id="IPR003661">
    <property type="entry name" value="HisK_dim/P_dom"/>
</dbReference>
<dbReference type="PANTHER" id="PTHR43065">
    <property type="entry name" value="SENSOR HISTIDINE KINASE"/>
    <property type="match status" value="1"/>
</dbReference>
<evidence type="ECO:0000256" key="5">
    <source>
        <dbReference type="ARBA" id="ARBA00022741"/>
    </source>
</evidence>
<reference evidence="11 12" key="1">
    <citation type="submission" date="2018-05" db="EMBL/GenBank/DDBJ databases">
        <title>Genome Sequence of an Efficient Indole-Degrading Bacterium, Alcaligenes sp.YBY.</title>
        <authorList>
            <person name="Yang B."/>
        </authorList>
    </citation>
    <scope>NUCLEOTIDE SEQUENCE [LARGE SCALE GENOMIC DNA]</scope>
    <source>
        <strain evidence="11 12">YBY</strain>
    </source>
</reference>
<keyword evidence="6 11" id="KW-0418">Kinase</keyword>
<evidence type="ECO:0000256" key="8">
    <source>
        <dbReference type="ARBA" id="ARBA00023012"/>
    </source>
</evidence>
<dbReference type="SUPFAM" id="SSF47384">
    <property type="entry name" value="Homodimeric domain of signal transducing histidine kinase"/>
    <property type="match status" value="1"/>
</dbReference>
<evidence type="ECO:0000313" key="11">
    <source>
        <dbReference type="EMBL" id="PWE15900.1"/>
    </source>
</evidence>
<keyword evidence="8" id="KW-0902">Two-component regulatory system</keyword>
<feature type="domain" description="Histidine kinase" evidence="10">
    <location>
        <begin position="284"/>
        <end position="501"/>
    </location>
</feature>
<evidence type="ECO:0000313" key="12">
    <source>
        <dbReference type="Proteomes" id="UP000245216"/>
    </source>
</evidence>
<keyword evidence="9" id="KW-1133">Transmembrane helix</keyword>
<reference evidence="11 12" key="2">
    <citation type="submission" date="2018-05" db="EMBL/GenBank/DDBJ databases">
        <authorList>
            <person name="Lanie J.A."/>
            <person name="Ng W.-L."/>
            <person name="Kazmierczak K.M."/>
            <person name="Andrzejewski T.M."/>
            <person name="Davidsen T.M."/>
            <person name="Wayne K.J."/>
            <person name="Tettelin H."/>
            <person name="Glass J.I."/>
            <person name="Rusch D."/>
            <person name="Podicherti R."/>
            <person name="Tsui H.-C.T."/>
            <person name="Winkler M.E."/>
        </authorList>
    </citation>
    <scope>NUCLEOTIDE SEQUENCE [LARGE SCALE GENOMIC DNA]</scope>
    <source>
        <strain evidence="11 12">YBY</strain>
    </source>
</reference>
<dbReference type="STRING" id="511.UZ73_01060"/>
<dbReference type="EC" id="2.7.13.3" evidence="2"/>
<dbReference type="SUPFAM" id="SSF55874">
    <property type="entry name" value="ATPase domain of HSP90 chaperone/DNA topoisomerase II/histidine kinase"/>
    <property type="match status" value="1"/>
</dbReference>
<dbReference type="Gene3D" id="1.10.287.130">
    <property type="match status" value="1"/>
</dbReference>
<dbReference type="InterPro" id="IPR005467">
    <property type="entry name" value="His_kinase_dom"/>
</dbReference>
<dbReference type="PANTHER" id="PTHR43065:SF46">
    <property type="entry name" value="C4-DICARBOXYLATE TRANSPORT SENSOR PROTEIN DCTB"/>
    <property type="match status" value="1"/>
</dbReference>
<dbReference type="EMBL" id="QEXO01000001">
    <property type="protein sequence ID" value="PWE15900.1"/>
    <property type="molecule type" value="Genomic_DNA"/>
</dbReference>
<dbReference type="AlphaFoldDB" id="A0A2U2BPH4"/>
<dbReference type="InterPro" id="IPR036097">
    <property type="entry name" value="HisK_dim/P_sf"/>
</dbReference>
<gene>
    <name evidence="11" type="ORF">DF183_04010</name>
</gene>
<dbReference type="InterPro" id="IPR003594">
    <property type="entry name" value="HATPase_dom"/>
</dbReference>
<dbReference type="SMART" id="SM00388">
    <property type="entry name" value="HisKA"/>
    <property type="match status" value="1"/>
</dbReference>
<accession>A0A2U2BPH4</accession>
<dbReference type="Gene3D" id="3.30.565.10">
    <property type="entry name" value="Histidine kinase-like ATPase, C-terminal domain"/>
    <property type="match status" value="1"/>
</dbReference>
<dbReference type="SMART" id="SM00387">
    <property type="entry name" value="HATPase_c"/>
    <property type="match status" value="1"/>
</dbReference>
<dbReference type="InterPro" id="IPR004358">
    <property type="entry name" value="Sig_transdc_His_kin-like_C"/>
</dbReference>
<dbReference type="Pfam" id="PF02518">
    <property type="entry name" value="HATPase_c"/>
    <property type="match status" value="1"/>
</dbReference>
<organism evidence="11 12">
    <name type="scientific">Alcaligenes faecalis</name>
    <dbReference type="NCBI Taxonomy" id="511"/>
    <lineage>
        <taxon>Bacteria</taxon>
        <taxon>Pseudomonadati</taxon>
        <taxon>Pseudomonadota</taxon>
        <taxon>Betaproteobacteria</taxon>
        <taxon>Burkholderiales</taxon>
        <taxon>Alcaligenaceae</taxon>
        <taxon>Alcaligenes</taxon>
    </lineage>
</organism>